<evidence type="ECO:0000313" key="2">
    <source>
        <dbReference type="EMBL" id="PSL08495.1"/>
    </source>
</evidence>
<gene>
    <name evidence="2" type="ORF">CLV30_101467</name>
</gene>
<sequence length="73" mass="7787">MTTRIRGLTPDDVALVEFARGIVDAHGDGSTHTMGAAVRGVDVTDLLPFGGQWTPDQGTLPYDPQRFDDTAGE</sequence>
<comment type="caution">
    <text evidence="2">The sequence shown here is derived from an EMBL/GenBank/DDBJ whole genome shotgun (WGS) entry which is preliminary data.</text>
</comment>
<name>A0A2P8EGB6_9ACTN</name>
<evidence type="ECO:0000313" key="3">
    <source>
        <dbReference type="Proteomes" id="UP000243528"/>
    </source>
</evidence>
<feature type="region of interest" description="Disordered" evidence="1">
    <location>
        <begin position="52"/>
        <end position="73"/>
    </location>
</feature>
<protein>
    <submittedName>
        <fullName evidence="2">Uncharacterized protein</fullName>
    </submittedName>
</protein>
<keyword evidence="3" id="KW-1185">Reference proteome</keyword>
<evidence type="ECO:0000256" key="1">
    <source>
        <dbReference type="SAM" id="MobiDB-lite"/>
    </source>
</evidence>
<accession>A0A2P8EGB6</accession>
<proteinExistence type="predicted"/>
<dbReference type="OrthoDB" id="9795347at2"/>
<reference evidence="2 3" key="1">
    <citation type="submission" date="2018-03" db="EMBL/GenBank/DDBJ databases">
        <title>Genomic Encyclopedia of Archaeal and Bacterial Type Strains, Phase II (KMG-II): from individual species to whole genera.</title>
        <authorList>
            <person name="Goeker M."/>
        </authorList>
    </citation>
    <scope>NUCLEOTIDE SEQUENCE [LARGE SCALE GENOMIC DNA]</scope>
    <source>
        <strain evidence="2 3">DSM 45211</strain>
    </source>
</reference>
<dbReference type="AlphaFoldDB" id="A0A2P8EGB6"/>
<dbReference type="EMBL" id="PYGE01000001">
    <property type="protein sequence ID" value="PSL08495.1"/>
    <property type="molecule type" value="Genomic_DNA"/>
</dbReference>
<dbReference type="Proteomes" id="UP000243528">
    <property type="component" value="Unassembled WGS sequence"/>
</dbReference>
<organism evidence="2 3">
    <name type="scientific">Haloactinopolyspora alba</name>
    <dbReference type="NCBI Taxonomy" id="648780"/>
    <lineage>
        <taxon>Bacteria</taxon>
        <taxon>Bacillati</taxon>
        <taxon>Actinomycetota</taxon>
        <taxon>Actinomycetes</taxon>
        <taxon>Jiangellales</taxon>
        <taxon>Jiangellaceae</taxon>
        <taxon>Haloactinopolyspora</taxon>
    </lineage>
</organism>
<dbReference type="RefSeq" id="WP_106535531.1">
    <property type="nucleotide sequence ID" value="NZ_ML142897.1"/>
</dbReference>